<organism evidence="1 2">
    <name type="scientific">Sodalis ligni</name>
    <dbReference type="NCBI Taxonomy" id="2697027"/>
    <lineage>
        <taxon>Bacteria</taxon>
        <taxon>Pseudomonadati</taxon>
        <taxon>Pseudomonadota</taxon>
        <taxon>Gammaproteobacteria</taxon>
        <taxon>Enterobacterales</taxon>
        <taxon>Bruguierivoracaceae</taxon>
        <taxon>Sodalis</taxon>
    </lineage>
</organism>
<dbReference type="Pfam" id="PF15953">
    <property type="entry name" value="PDU_like"/>
    <property type="match status" value="1"/>
</dbReference>
<dbReference type="OrthoDB" id="6572340at2"/>
<dbReference type="RefSeq" id="WP_132927605.1">
    <property type="nucleotide sequence ID" value="NZ_SJOI01000001.1"/>
</dbReference>
<protein>
    <submittedName>
        <fullName evidence="1">Microcompartment protein PduM</fullName>
    </submittedName>
</protein>
<keyword evidence="2" id="KW-1185">Reference proteome</keyword>
<evidence type="ECO:0000313" key="1">
    <source>
        <dbReference type="EMBL" id="TCL07419.1"/>
    </source>
</evidence>
<dbReference type="InterPro" id="IPR030992">
    <property type="entry name" value="PduM"/>
</dbReference>
<dbReference type="NCBIfam" id="NF011957">
    <property type="entry name" value="PRK15428.1"/>
    <property type="match status" value="1"/>
</dbReference>
<dbReference type="NCBIfam" id="TIGR04493">
    <property type="entry name" value="microcomp_PduM"/>
    <property type="match status" value="1"/>
</dbReference>
<dbReference type="Proteomes" id="UP000294555">
    <property type="component" value="Unassembled WGS sequence"/>
</dbReference>
<dbReference type="EMBL" id="SJOI01000001">
    <property type="protein sequence ID" value="TCL07419.1"/>
    <property type="molecule type" value="Genomic_DNA"/>
</dbReference>
<dbReference type="AlphaFoldDB" id="A0A4R1NJT4"/>
<evidence type="ECO:0000313" key="2">
    <source>
        <dbReference type="Proteomes" id="UP000294555"/>
    </source>
</evidence>
<dbReference type="GO" id="GO:0005198">
    <property type="term" value="F:structural molecule activity"/>
    <property type="evidence" value="ECO:0007669"/>
    <property type="project" value="InterPro"/>
</dbReference>
<accession>A0A4R1NJT4</accession>
<name>A0A4R1NJT4_9GAMM</name>
<gene>
    <name evidence="1" type="ORF">EZJ58_5745</name>
</gene>
<comment type="caution">
    <text evidence="1">The sequence shown here is derived from an EMBL/GenBank/DDBJ whole genome shotgun (WGS) entry which is preliminary data.</text>
</comment>
<sequence length="159" mass="17974">MLELIVARVIALLHERENKTYTANMPELSAGLTKTVYLHHAQLSLLLPDLAFIQSLVAYDSGNPAVATLLEAWAYGVRLRLMVHRQLLTALPLRELCRLPVSVVDHLEIPVHMAAGGSISYANVVLFHDCWLLIERETFITPLARDVMENQNIKLIRRE</sequence>
<reference evidence="1 2" key="1">
    <citation type="submission" date="2019-02" db="EMBL/GenBank/DDBJ databases">
        <title>Investigation of anaerobic lignin degradation for improved lignocellulosic biofuels.</title>
        <authorList>
            <person name="Deangelis K."/>
        </authorList>
    </citation>
    <scope>NUCLEOTIDE SEQUENCE [LARGE SCALE GENOMIC DNA]</scope>
    <source>
        <strain evidence="1 2">159R</strain>
    </source>
</reference>
<proteinExistence type="predicted"/>